<sequence length="131" mass="14478">MNRDQIEGGLRHLKGRGQTAIGAVAGRVRPQAEGAFNQVVGGAQYVYGRGRRTAEDLSRDGAALAEDISERGRHLYDETRSRGRDLYDETRSRGRHAAGRIRHRTEAKPAETLLLVAGLAFVTGWLVRGRR</sequence>
<feature type="region of interest" description="Disordered" evidence="1">
    <location>
        <begin position="80"/>
        <end position="103"/>
    </location>
</feature>
<comment type="caution">
    <text evidence="2">The sequence shown here is derived from an EMBL/GenBank/DDBJ whole genome shotgun (WGS) entry which is preliminary data.</text>
</comment>
<dbReference type="RefSeq" id="WP_127728618.1">
    <property type="nucleotide sequence ID" value="NZ_SACP01000008.1"/>
</dbReference>
<dbReference type="SUPFAM" id="SSF69047">
    <property type="entry name" value="Hypothetical protein YjbJ"/>
    <property type="match status" value="1"/>
</dbReference>
<reference evidence="2 3" key="1">
    <citation type="submission" date="2019-01" db="EMBL/GenBank/DDBJ databases">
        <authorList>
            <person name="Chen W.-M."/>
        </authorList>
    </citation>
    <scope>NUCLEOTIDE SEQUENCE [LARGE SCALE GENOMIC DNA]</scope>
    <source>
        <strain evidence="2 3">TER-1</strain>
    </source>
</reference>
<evidence type="ECO:0000313" key="3">
    <source>
        <dbReference type="Proteomes" id="UP000286997"/>
    </source>
</evidence>
<dbReference type="EMBL" id="SACP01000008">
    <property type="protein sequence ID" value="RVU18674.1"/>
    <property type="molecule type" value="Genomic_DNA"/>
</dbReference>
<accession>A0A437P8S7</accession>
<dbReference type="InterPro" id="IPR036629">
    <property type="entry name" value="YjbJ_sf"/>
</dbReference>
<gene>
    <name evidence="2" type="ORF">EOE48_09820</name>
</gene>
<name>A0A437P8S7_9HYPH</name>
<protein>
    <submittedName>
        <fullName evidence="2">CsbD family protein</fullName>
    </submittedName>
</protein>
<dbReference type="Proteomes" id="UP000286997">
    <property type="component" value="Unassembled WGS sequence"/>
</dbReference>
<evidence type="ECO:0000313" key="2">
    <source>
        <dbReference type="EMBL" id="RVU18674.1"/>
    </source>
</evidence>
<feature type="compositionally biased region" description="Basic residues" evidence="1">
    <location>
        <begin position="93"/>
        <end position="103"/>
    </location>
</feature>
<keyword evidence="3" id="KW-1185">Reference proteome</keyword>
<feature type="compositionally biased region" description="Basic and acidic residues" evidence="1">
    <location>
        <begin position="80"/>
        <end position="92"/>
    </location>
</feature>
<organism evidence="2 3">
    <name type="scientific">Methylobacterium oryzihabitans</name>
    <dbReference type="NCBI Taxonomy" id="2499852"/>
    <lineage>
        <taxon>Bacteria</taxon>
        <taxon>Pseudomonadati</taxon>
        <taxon>Pseudomonadota</taxon>
        <taxon>Alphaproteobacteria</taxon>
        <taxon>Hyphomicrobiales</taxon>
        <taxon>Methylobacteriaceae</taxon>
        <taxon>Methylobacterium</taxon>
    </lineage>
</organism>
<dbReference type="AlphaFoldDB" id="A0A437P8S7"/>
<dbReference type="OrthoDB" id="8005590at2"/>
<evidence type="ECO:0000256" key="1">
    <source>
        <dbReference type="SAM" id="MobiDB-lite"/>
    </source>
</evidence>
<proteinExistence type="predicted"/>
<dbReference type="Gene3D" id="1.10.1470.10">
    <property type="entry name" value="YjbJ"/>
    <property type="match status" value="1"/>
</dbReference>